<dbReference type="Pfam" id="PF26628">
    <property type="entry name" value="DUF8202"/>
    <property type="match status" value="1"/>
</dbReference>
<dbReference type="Pfam" id="PF18962">
    <property type="entry name" value="Por_Secre_tail"/>
    <property type="match status" value="1"/>
</dbReference>
<dbReference type="InterPro" id="IPR026444">
    <property type="entry name" value="Secre_tail"/>
</dbReference>
<evidence type="ECO:0000256" key="1">
    <source>
        <dbReference type="SAM" id="SignalP"/>
    </source>
</evidence>
<feature type="domain" description="DUF8202" evidence="3">
    <location>
        <begin position="1222"/>
        <end position="1416"/>
    </location>
</feature>
<accession>A0A9E2W822</accession>
<organism evidence="4 5">
    <name type="scientific">Pinibacter aurantiacus</name>
    <dbReference type="NCBI Taxonomy" id="2851599"/>
    <lineage>
        <taxon>Bacteria</taxon>
        <taxon>Pseudomonadati</taxon>
        <taxon>Bacteroidota</taxon>
        <taxon>Chitinophagia</taxon>
        <taxon>Chitinophagales</taxon>
        <taxon>Chitinophagaceae</taxon>
        <taxon>Pinibacter</taxon>
    </lineage>
</organism>
<evidence type="ECO:0000259" key="3">
    <source>
        <dbReference type="Pfam" id="PF26628"/>
    </source>
</evidence>
<keyword evidence="5" id="KW-1185">Reference proteome</keyword>
<dbReference type="RefSeq" id="WP_217791037.1">
    <property type="nucleotide sequence ID" value="NZ_JAHSPG010000005.1"/>
</dbReference>
<feature type="domain" description="Secretion system C-terminal sorting" evidence="2">
    <location>
        <begin position="1718"/>
        <end position="1788"/>
    </location>
</feature>
<feature type="chain" id="PRO_5039700112" evidence="1">
    <location>
        <begin position="36"/>
        <end position="1791"/>
    </location>
</feature>
<comment type="caution">
    <text evidence="4">The sequence shown here is derived from an EMBL/GenBank/DDBJ whole genome shotgun (WGS) entry which is preliminary data.</text>
</comment>
<name>A0A9E2W822_9BACT</name>
<reference evidence="4" key="1">
    <citation type="submission" date="2021-06" db="EMBL/GenBank/DDBJ databases">
        <authorList>
            <person name="Huq M.A."/>
        </authorList>
    </citation>
    <scope>NUCLEOTIDE SEQUENCE</scope>
    <source>
        <strain evidence="4">MAH-26</strain>
    </source>
</reference>
<keyword evidence="1" id="KW-0732">Signal</keyword>
<gene>
    <name evidence="4" type="ORF">KTO63_09560</name>
</gene>
<dbReference type="EMBL" id="JAHSPG010000005">
    <property type="protein sequence ID" value="MBV4357392.1"/>
    <property type="molecule type" value="Genomic_DNA"/>
</dbReference>
<evidence type="ECO:0000313" key="5">
    <source>
        <dbReference type="Proteomes" id="UP000812270"/>
    </source>
</evidence>
<sequence>MKENFTKHFYCKTRKRFAMALGLCIATLAGQWANAQQYDWVRTGGAAASVSGAVSISPTLNASTVNGVAQNETWVVFSPAAGVRYKGAGNGTPPDIGAKENQVASLGRYDANMNLVWLATAREISKIAADPYANDQFYGVMSFWVSTDNAGSDFLGLPWTSEKAGVITFVVKCKATGAGSYTPLKLLKIDGSSDEVPDNLIVKDIGGGHTRIVVQGHSRSTSLTLYTDGTSGAAQVVPVNGGGGMYYDEFVACYDDDNNTGTIVPLWANTFGAASASEAAFTPIDIADNGDVRWLPGYTSSNGLGTVNYSLNNCSGTGSGNVTTTSYPANINGGNRYLFFSLNGSNGAPIWVKNELTANVAFAPYGIATDAAGSSYVYGLLSGSGTYNAGSGVSVAAAGGNDLAIVVFDNNGNALRAQNYGNTTPQAVASPAVSNLINLDRANNRLYMTGYTGSGFTTGTATIQTQTAGGYSGYLLAVDATSLSGLSAVTGISSVNATSAFDVVVVRPDHYVVSAQQYAISGENRLNASANTLLPKTAYGYQDVAITKFDGSSGSLLSPLAEGGWGGSTGNTITSIALKDQYLVSAGYFTGSMVVGGVSLSNSTFAGLITLTDTASGTIVKTRALLGTSIVVTGVRVSPIDGSIYACGMAQSDITPNGRTALGKTNLGGNDVFVMKLDNNLNPIWTANIAGTSSDNVYALEIDPITGDLYIGGYFSSSPLKLNAAGSTTWGSAVLATNSYTTSPVSNDVFVAKFGSDGTFKWISTGGTPNATTNDGMYKALKVVNDKLYVGGYGAPGTFSFGGKSLAFNGGSVDMFLMQLDPATGNANWLKGWMGNASDQMNSIDAYNGIIYAAGYSASTSGMNLGGTPFSSSSQYDGFFFGVDANGNDLPGITQLKGSISEGINEIRVDGAGNLFFAGFSNSNDLNLGNGLKFSSVGNNDCLVGAVDLNNNMNVKWGFLSGSVNAEHLNSVTPGKLGMLFTGGTLAGSATFGSQVINGRIGSDFCYSRISYPYVAPGAQISNLSAWYNAGSKLNGNPATQWSNLSANSSLTNLVSTGSVPVATAGLNFNPTVAVTGGAGYLSQDGVYASALTSTGGSYYNVYAVFRPHSATDNLAVWKETTSNTGIILGSAGNTIVGKGGTVTASNTAPLSNSQYSVSTLSVNGSTANNYLNGTANGSATGITALNTSNAGTFQINGTGTIDVAEVVTYAGVHATGNPAINKVETYLGIKYGITLGHHYFSTIGDTLYKMNNGFANNIAGIAIDSAELLVQKQGHSQNIQSKGDMLTIGMGTIASDNISNAAIATQDNSYLVWGDDNGSVTTGQTTNLATTASSCALRLPRNWRIQRTRSGIGSTQVQMDLNNTIDLSAYAASDIQLMIDKDGDGNFATGTIKLITAASLIGNVATFDNVSWDSDGSGSDVFSVVFNNKIPDPVLVAKGSAMAAPLFTCKDVAGSNVLVDNVATPTAKYAAVNPNGNTGYNFAVTAMNNNPAVNNQVKTDNTTRTTAFANRMYIIHDAGVNNYPTGMTVRVYYDPQDSIDAVNALDSKVSGPLKYLWFKYPGTDVNTVLNAQTDATITGASWLAPSAYGEEGGVKYVEFSGINNFSVFGAMAGRGAVALPLHFTGSRATANACSVNLSWQFKTEGQTMVKQFEVQRSGNGHDFETVATVSSGSKTYTDVPPHEGQWYYRIKAVENSAVTYTNVMPVQVKCVNDEIRVFPNPAVDKVTISMTGTIGHANYQLLNATGGTVMKGTINNGIAKFSVAGLSAGVYLLRIENNGKVETQKINVMH</sequence>
<proteinExistence type="predicted"/>
<evidence type="ECO:0000259" key="2">
    <source>
        <dbReference type="Pfam" id="PF18962"/>
    </source>
</evidence>
<evidence type="ECO:0000313" key="4">
    <source>
        <dbReference type="EMBL" id="MBV4357392.1"/>
    </source>
</evidence>
<dbReference type="InterPro" id="IPR058515">
    <property type="entry name" value="DUF8202"/>
</dbReference>
<dbReference type="Proteomes" id="UP000812270">
    <property type="component" value="Unassembled WGS sequence"/>
</dbReference>
<dbReference type="PANTHER" id="PTHR35580:SF1">
    <property type="entry name" value="PHYTASE-LIKE DOMAIN-CONTAINING PROTEIN"/>
    <property type="match status" value="1"/>
</dbReference>
<dbReference type="InterPro" id="IPR052918">
    <property type="entry name" value="Motility_Chemotaxis_Reg"/>
</dbReference>
<protein>
    <submittedName>
        <fullName evidence="4">T9SS type A sorting domain-containing protein</fullName>
    </submittedName>
</protein>
<dbReference type="PANTHER" id="PTHR35580">
    <property type="entry name" value="CELL SURFACE GLYCOPROTEIN (S-LAYER PROTEIN)-LIKE PROTEIN"/>
    <property type="match status" value="1"/>
</dbReference>
<feature type="signal peptide" evidence="1">
    <location>
        <begin position="1"/>
        <end position="35"/>
    </location>
</feature>
<dbReference type="NCBIfam" id="TIGR04183">
    <property type="entry name" value="Por_Secre_tail"/>
    <property type="match status" value="1"/>
</dbReference>